<keyword evidence="2" id="KW-0966">Cell projection</keyword>
<dbReference type="InterPro" id="IPR021136">
    <property type="entry name" value="Flagellar_hook_control-like_C"/>
</dbReference>
<keyword evidence="2" id="KW-0282">Flagellum</keyword>
<dbReference type="RefSeq" id="WP_186861088.1">
    <property type="nucleotide sequence ID" value="NZ_JACOOO010000047.1"/>
</dbReference>
<evidence type="ECO:0000313" key="3">
    <source>
        <dbReference type="Proteomes" id="UP000596929"/>
    </source>
</evidence>
<dbReference type="Pfam" id="PF02120">
    <property type="entry name" value="Flg_hook"/>
    <property type="match status" value="1"/>
</dbReference>
<keyword evidence="2" id="KW-0969">Cilium</keyword>
<proteinExistence type="predicted"/>
<feature type="domain" description="Flagellar hook-length control protein-like C-terminal" evidence="1">
    <location>
        <begin position="266"/>
        <end position="344"/>
    </location>
</feature>
<name>A0ABR7DIN5_9CLOT</name>
<protein>
    <submittedName>
        <fullName evidence="2">Flagellar hook-length control protein FliK</fullName>
    </submittedName>
</protein>
<evidence type="ECO:0000259" key="1">
    <source>
        <dbReference type="Pfam" id="PF02120"/>
    </source>
</evidence>
<keyword evidence="3" id="KW-1185">Reference proteome</keyword>
<organism evidence="2 3">
    <name type="scientific">Clostridium hominis</name>
    <dbReference type="NCBI Taxonomy" id="2763036"/>
    <lineage>
        <taxon>Bacteria</taxon>
        <taxon>Bacillati</taxon>
        <taxon>Bacillota</taxon>
        <taxon>Clostridia</taxon>
        <taxon>Eubacteriales</taxon>
        <taxon>Clostridiaceae</taxon>
        <taxon>Clostridium</taxon>
    </lineage>
</organism>
<comment type="caution">
    <text evidence="2">The sequence shown here is derived from an EMBL/GenBank/DDBJ whole genome shotgun (WGS) entry which is preliminary data.</text>
</comment>
<dbReference type="Proteomes" id="UP000596929">
    <property type="component" value="Unassembled WGS sequence"/>
</dbReference>
<dbReference type="EMBL" id="JACOOO010000047">
    <property type="protein sequence ID" value="MBC5630950.1"/>
    <property type="molecule type" value="Genomic_DNA"/>
</dbReference>
<sequence>MKIDMLSMAMNNSINNDKKTEKSETGFSSILENEVDNIFFKDIQDEEVEIKDELLQIIYSLISKLNINNDVDSKKIEELDSIIEKINPERLSELNTKLNKDKIATVLNDINLNSSEIKLINNKLEDIINRTVESVRKEIKDIHKNSLLIKDNSNTEIKLIEDIKKGLENNLNKESNGSTVANLINNNFKQIRYVEDNYLDKDKNILLKISEGNSDTILPSKEIESGDNDLNILNNISNLEKNLMEDITDIKPVEIRSGYIVDDIGQAIRYLKNNGIEDLTLKINPKELGELTIKLIKSKGENKVIITSSSSETFKLINENIKDVESHLLNLDIKLSQVSVEIKNYGHGDFSGDLNQQFNRNTSKEERKNTFTNGKDSEEEINKVSEETNINLLI</sequence>
<accession>A0ABR7DIN5</accession>
<dbReference type="CDD" id="cd17470">
    <property type="entry name" value="T3SS_Flik_C"/>
    <property type="match status" value="1"/>
</dbReference>
<dbReference type="Gene3D" id="3.30.750.140">
    <property type="match status" value="1"/>
</dbReference>
<dbReference type="InterPro" id="IPR038610">
    <property type="entry name" value="FliK-like_C_sf"/>
</dbReference>
<evidence type="ECO:0000313" key="2">
    <source>
        <dbReference type="EMBL" id="MBC5630950.1"/>
    </source>
</evidence>
<reference evidence="2 3" key="1">
    <citation type="submission" date="2020-08" db="EMBL/GenBank/DDBJ databases">
        <title>Genome public.</title>
        <authorList>
            <person name="Liu C."/>
            <person name="Sun Q."/>
        </authorList>
    </citation>
    <scope>NUCLEOTIDE SEQUENCE [LARGE SCALE GENOMIC DNA]</scope>
    <source>
        <strain evidence="2 3">NSJ-6</strain>
    </source>
</reference>
<gene>
    <name evidence="2" type="ORF">H8S20_19160</name>
</gene>